<dbReference type="Gene3D" id="3.40.50.2000">
    <property type="entry name" value="Glycogen Phosphorylase B"/>
    <property type="match status" value="1"/>
</dbReference>
<feature type="binding site" evidence="2">
    <location>
        <position position="182"/>
    </location>
    <ligand>
        <name>substrate</name>
    </ligand>
</feature>
<feature type="domain" description="N-acetyltransferase" evidence="3">
    <location>
        <begin position="381"/>
        <end position="534"/>
    </location>
</feature>
<feature type="binding site" evidence="2">
    <location>
        <position position="292"/>
    </location>
    <ligand>
        <name>substrate</name>
    </ligand>
</feature>
<keyword evidence="5" id="KW-1185">Reference proteome</keyword>
<proteinExistence type="predicted"/>
<accession>A0A286E410</accession>
<evidence type="ECO:0000313" key="4">
    <source>
        <dbReference type="EMBL" id="SOD65636.1"/>
    </source>
</evidence>
<dbReference type="InterPro" id="IPR020023">
    <property type="entry name" value="PseG"/>
</dbReference>
<dbReference type="PROSITE" id="PS51186">
    <property type="entry name" value="GNAT"/>
    <property type="match status" value="1"/>
</dbReference>
<dbReference type="GO" id="GO:0016758">
    <property type="term" value="F:hexosyltransferase activity"/>
    <property type="evidence" value="ECO:0007669"/>
    <property type="project" value="InterPro"/>
</dbReference>
<dbReference type="InterPro" id="IPR000182">
    <property type="entry name" value="GNAT_dom"/>
</dbReference>
<dbReference type="GO" id="GO:0016747">
    <property type="term" value="F:acyltransferase activity, transferring groups other than amino-acyl groups"/>
    <property type="evidence" value="ECO:0007669"/>
    <property type="project" value="InterPro"/>
</dbReference>
<dbReference type="AlphaFoldDB" id="A0A286E410"/>
<feature type="active site" description="Proton acceptor" evidence="1">
    <location>
        <position position="17"/>
    </location>
</feature>
<evidence type="ECO:0000256" key="1">
    <source>
        <dbReference type="PIRSR" id="PIRSR620023-1"/>
    </source>
</evidence>
<keyword evidence="4" id="KW-0378">Hydrolase</keyword>
<dbReference type="OrthoDB" id="9788924at2"/>
<sequence>MKFLFRADASLEIGSGHIMRCLTLANALHEQGHTAKFITRAHVGHLADLIEKQEFECILLPCPQPNPPSQAGEGKHGFSGSLKHAAWLGTTQAQDFADCQSHLIDFQPDWIICDHYALDATWQNLAQKICPAKIAVIDDLHDRSHQADVLIDQNWGHRAQDYADLLPPDCRILAGTRYALLRPEFAFWRNKMPEISAKKAFSGSLQKVLLNLGGVDKDNITPKILQNLAENGKNTLDLTVVMGASAPHIASIHHFAQNAPFPCQVIVSANNMAELMAQSDWAIGAAGSTSWERCCLGLPTILLVLADNQRPIAQQLQSVGAALAFDVAEIGSAKWQKALATFSQPENLSQMAENAKKLCDGKGVARVINQIMNITHQTDHTQIRPAQHDDMKMIFDWRNHISIRQFMLQQDELIWENHQNWFTKQLSKPNFKMLIYTVNQMPQGYISFTQIPEKTDCWEWGFYTAPDCPRGHGTQMGHLALAWAFGELGASEILGRVLPHNGASLRLHKKLGFFRQPESKGFISFALSSNDYLF</sequence>
<dbReference type="Pfam" id="PF04101">
    <property type="entry name" value="Glyco_tran_28_C"/>
    <property type="match status" value="1"/>
</dbReference>
<dbReference type="NCBIfam" id="TIGR03590">
    <property type="entry name" value="PseG"/>
    <property type="match status" value="1"/>
</dbReference>
<dbReference type="Pfam" id="PF13302">
    <property type="entry name" value="Acetyltransf_3"/>
    <property type="match status" value="1"/>
</dbReference>
<dbReference type="InterPro" id="IPR016181">
    <property type="entry name" value="Acyl_CoA_acyltransferase"/>
</dbReference>
<dbReference type="PANTHER" id="PTHR43415">
    <property type="entry name" value="SPERMIDINE N(1)-ACETYLTRANSFERASE"/>
    <property type="match status" value="1"/>
</dbReference>
<dbReference type="Gene3D" id="3.40.50.11190">
    <property type="match status" value="1"/>
</dbReference>
<dbReference type="Gene3D" id="3.40.630.30">
    <property type="match status" value="1"/>
</dbReference>
<dbReference type="EMBL" id="OCNF01000002">
    <property type="protein sequence ID" value="SOD65636.1"/>
    <property type="molecule type" value="Genomic_DNA"/>
</dbReference>
<dbReference type="Proteomes" id="UP000219669">
    <property type="component" value="Unassembled WGS sequence"/>
</dbReference>
<organism evidence="4 5">
    <name type="scientific">Alysiella filiformis DSM 16848</name>
    <dbReference type="NCBI Taxonomy" id="1120981"/>
    <lineage>
        <taxon>Bacteria</taxon>
        <taxon>Pseudomonadati</taxon>
        <taxon>Pseudomonadota</taxon>
        <taxon>Betaproteobacteria</taxon>
        <taxon>Neisseriales</taxon>
        <taxon>Neisseriaceae</taxon>
        <taxon>Alysiella</taxon>
    </lineage>
</organism>
<dbReference type="SUPFAM" id="SSF53756">
    <property type="entry name" value="UDP-Glycosyltransferase/glycogen phosphorylase"/>
    <property type="match status" value="1"/>
</dbReference>
<dbReference type="GO" id="GO:0016787">
    <property type="term" value="F:hydrolase activity"/>
    <property type="evidence" value="ECO:0007669"/>
    <property type="project" value="UniProtKB-KW"/>
</dbReference>
<name>A0A286E410_9NEIS</name>
<protein>
    <submittedName>
        <fullName evidence="4">UDP-4-amino-4,6-dideoxy-N-acetyl-beta-L-altrosamine N-acetyltransferase/UDP-2,4-diacetamido-2,4,6-trideoxy-beta-L-altropyranose hydrolase,TIGR03590</fullName>
    </submittedName>
</protein>
<evidence type="ECO:0000256" key="2">
    <source>
        <dbReference type="PIRSR" id="PIRSR620023-2"/>
    </source>
</evidence>
<dbReference type="RefSeq" id="WP_097113439.1">
    <property type="nucleotide sequence ID" value="NZ_CP083931.1"/>
</dbReference>
<evidence type="ECO:0000313" key="5">
    <source>
        <dbReference type="Proteomes" id="UP000219669"/>
    </source>
</evidence>
<reference evidence="4 5" key="1">
    <citation type="submission" date="2017-09" db="EMBL/GenBank/DDBJ databases">
        <authorList>
            <person name="Ehlers B."/>
            <person name="Leendertz F.H."/>
        </authorList>
    </citation>
    <scope>NUCLEOTIDE SEQUENCE [LARGE SCALE GENOMIC DNA]</scope>
    <source>
        <strain evidence="4 5">DSM 16848</strain>
    </source>
</reference>
<dbReference type="InterPro" id="IPR007235">
    <property type="entry name" value="Glyco_trans_28_C"/>
</dbReference>
<dbReference type="PANTHER" id="PTHR43415:SF3">
    <property type="entry name" value="GNAT-FAMILY ACETYLTRANSFERASE"/>
    <property type="match status" value="1"/>
</dbReference>
<gene>
    <name evidence="4" type="ORF">SAMN02746062_00362</name>
</gene>
<dbReference type="SUPFAM" id="SSF55729">
    <property type="entry name" value="Acyl-CoA N-acyltransferases (Nat)"/>
    <property type="match status" value="1"/>
</dbReference>
<keyword evidence="4" id="KW-0808">Transferase</keyword>
<evidence type="ECO:0000259" key="3">
    <source>
        <dbReference type="PROSITE" id="PS51186"/>
    </source>
</evidence>